<reference evidence="2 3" key="1">
    <citation type="submission" date="2014-03" db="EMBL/GenBank/DDBJ databases">
        <title>Bradyrhizobium valentinum sp. nov., isolated from effective nodules of Lupinus mariae-josephae, a lupine endemic of basic-lime soils in Eastern Spain.</title>
        <authorList>
            <person name="Duran D."/>
            <person name="Rey L."/>
            <person name="Navarro A."/>
            <person name="Busquets A."/>
            <person name="Imperial J."/>
            <person name="Ruiz-Argueso T."/>
        </authorList>
    </citation>
    <scope>NUCLEOTIDE SEQUENCE [LARGE SCALE GENOMIC DNA]</scope>
    <source>
        <strain evidence="2 3">CCBAU 23086</strain>
    </source>
</reference>
<evidence type="ECO:0000256" key="1">
    <source>
        <dbReference type="SAM" id="MobiDB-lite"/>
    </source>
</evidence>
<name>A0A0R3MG58_9BRAD</name>
<dbReference type="AlphaFoldDB" id="A0A0R3MG58"/>
<accession>A0A0R3MG58</accession>
<gene>
    <name evidence="2" type="ORF">CQ14_39305</name>
</gene>
<comment type="caution">
    <text evidence="2">The sequence shown here is derived from an EMBL/GenBank/DDBJ whole genome shotgun (WGS) entry which is preliminary data.</text>
</comment>
<sequence>MSKASEPDKQNGILFADSIRASSLNRLHQQAGQKTAPDQSQHIHLPLATREPSTEDIANDHEYVS</sequence>
<dbReference type="Proteomes" id="UP000051660">
    <property type="component" value="Unassembled WGS sequence"/>
</dbReference>
<protein>
    <submittedName>
        <fullName evidence="2">Uncharacterized protein</fullName>
    </submittedName>
</protein>
<dbReference type="EMBL" id="LLYB01000098">
    <property type="protein sequence ID" value="KRR19240.1"/>
    <property type="molecule type" value="Genomic_DNA"/>
</dbReference>
<organism evidence="2 3">
    <name type="scientific">Bradyrhizobium lablabi</name>
    <dbReference type="NCBI Taxonomy" id="722472"/>
    <lineage>
        <taxon>Bacteria</taxon>
        <taxon>Pseudomonadati</taxon>
        <taxon>Pseudomonadota</taxon>
        <taxon>Alphaproteobacteria</taxon>
        <taxon>Hyphomicrobiales</taxon>
        <taxon>Nitrobacteraceae</taxon>
        <taxon>Bradyrhizobium</taxon>
    </lineage>
</organism>
<feature type="compositionally biased region" description="Polar residues" evidence="1">
    <location>
        <begin position="24"/>
        <end position="42"/>
    </location>
</feature>
<evidence type="ECO:0000313" key="3">
    <source>
        <dbReference type="Proteomes" id="UP000051660"/>
    </source>
</evidence>
<feature type="region of interest" description="Disordered" evidence="1">
    <location>
        <begin position="24"/>
        <end position="65"/>
    </location>
</feature>
<evidence type="ECO:0000313" key="2">
    <source>
        <dbReference type="EMBL" id="KRR19240.1"/>
    </source>
</evidence>
<proteinExistence type="predicted"/>